<evidence type="ECO:0000256" key="1">
    <source>
        <dbReference type="ARBA" id="ARBA00006484"/>
    </source>
</evidence>
<dbReference type="PANTHER" id="PTHR43618:SF18">
    <property type="entry name" value="SHORT CHAIN DEHYDROGENASE_REDUCTASE FAMILY (AFU_ORTHOLOGUE AFUA_5G12480)"/>
    <property type="match status" value="1"/>
</dbReference>
<dbReference type="InterPro" id="IPR052178">
    <property type="entry name" value="Sec_Metab_Biosynth_SDR"/>
</dbReference>
<dbReference type="PRINTS" id="PR00081">
    <property type="entry name" value="GDHRDH"/>
</dbReference>
<keyword evidence="4" id="KW-0812">Transmembrane</keyword>
<dbReference type="InterPro" id="IPR036291">
    <property type="entry name" value="NAD(P)-bd_dom_sf"/>
</dbReference>
<feature type="transmembrane region" description="Helical" evidence="4">
    <location>
        <begin position="12"/>
        <end position="33"/>
    </location>
</feature>
<evidence type="ECO:0000256" key="4">
    <source>
        <dbReference type="SAM" id="Phobius"/>
    </source>
</evidence>
<dbReference type="EMBL" id="KZ679009">
    <property type="protein sequence ID" value="PSS22159.1"/>
    <property type="molecule type" value="Genomic_DNA"/>
</dbReference>
<keyword evidence="2" id="KW-0521">NADP</keyword>
<dbReference type="InParanoid" id="A0A2T3B5X0"/>
<dbReference type="AlphaFoldDB" id="A0A2T3B5X0"/>
<dbReference type="SUPFAM" id="SSF51735">
    <property type="entry name" value="NAD(P)-binding Rossmann-fold domains"/>
    <property type="match status" value="1"/>
</dbReference>
<reference evidence="5 6" key="1">
    <citation type="journal article" date="2018" name="New Phytol.">
        <title>Comparative genomics and transcriptomics depict ericoid mycorrhizal fungi as versatile saprotrophs and plant mutualists.</title>
        <authorList>
            <person name="Martino E."/>
            <person name="Morin E."/>
            <person name="Grelet G.A."/>
            <person name="Kuo A."/>
            <person name="Kohler A."/>
            <person name="Daghino S."/>
            <person name="Barry K.W."/>
            <person name="Cichocki N."/>
            <person name="Clum A."/>
            <person name="Dockter R.B."/>
            <person name="Hainaut M."/>
            <person name="Kuo R.C."/>
            <person name="LaButti K."/>
            <person name="Lindahl B.D."/>
            <person name="Lindquist E.A."/>
            <person name="Lipzen A."/>
            <person name="Khouja H.R."/>
            <person name="Magnuson J."/>
            <person name="Murat C."/>
            <person name="Ohm R.A."/>
            <person name="Singer S.W."/>
            <person name="Spatafora J.W."/>
            <person name="Wang M."/>
            <person name="Veneault-Fourrey C."/>
            <person name="Henrissat B."/>
            <person name="Grigoriev I.V."/>
            <person name="Martin F.M."/>
            <person name="Perotto S."/>
        </authorList>
    </citation>
    <scope>NUCLEOTIDE SEQUENCE [LARGE SCALE GENOMIC DNA]</scope>
    <source>
        <strain evidence="5 6">ATCC 22711</strain>
    </source>
</reference>
<dbReference type="Proteomes" id="UP000241818">
    <property type="component" value="Unassembled WGS sequence"/>
</dbReference>
<keyword evidence="4" id="KW-0472">Membrane</keyword>
<evidence type="ECO:0000313" key="6">
    <source>
        <dbReference type="Proteomes" id="UP000241818"/>
    </source>
</evidence>
<dbReference type="CDD" id="cd05233">
    <property type="entry name" value="SDR_c"/>
    <property type="match status" value="1"/>
</dbReference>
<proteinExistence type="inferred from homology"/>
<sequence length="284" mass="29754">MATMSLAAQNLFHVNGLVAVITGGGSGIGLMMAKALALNGAHKVYIIGRRKDVLEKAAASVPTENIIPLVGDVTSKESLASIVSTITSEVGYINVLIANSGILGPSRSALSGTLTIEEFQKIFGEISFEEYNETFRVNVVAVWFTVVAFLGLLDAGNKKGNVFQRSQVITTSSIAGFNRMSASSFAYGQTKAAATHLAKQLASGLVPYGIRSNAIAPGLFPSDLAAGLIGDGVFPRERLPLERVGTEEEMAGTILYLTSRAGAYCSGNVMVVDGGRLSVLPSTY</sequence>
<protein>
    <submittedName>
        <fullName evidence="5">Uncharacterized protein</fullName>
    </submittedName>
</protein>
<accession>A0A2T3B5X0</accession>
<dbReference type="RefSeq" id="XP_024722314.1">
    <property type="nucleotide sequence ID" value="XM_024867444.1"/>
</dbReference>
<dbReference type="GeneID" id="36575525"/>
<dbReference type="PANTHER" id="PTHR43618">
    <property type="entry name" value="7-ALPHA-HYDROXYSTEROID DEHYDROGENASE"/>
    <property type="match status" value="1"/>
</dbReference>
<dbReference type="PROSITE" id="PS00061">
    <property type="entry name" value="ADH_SHORT"/>
    <property type="match status" value="1"/>
</dbReference>
<keyword evidence="3" id="KW-0560">Oxidoreductase</keyword>
<dbReference type="GO" id="GO:0016491">
    <property type="term" value="F:oxidoreductase activity"/>
    <property type="evidence" value="ECO:0007669"/>
    <property type="project" value="UniProtKB-KW"/>
</dbReference>
<dbReference type="InterPro" id="IPR002347">
    <property type="entry name" value="SDR_fam"/>
</dbReference>
<keyword evidence="6" id="KW-1185">Reference proteome</keyword>
<comment type="similarity">
    <text evidence="1">Belongs to the short-chain dehydrogenases/reductases (SDR) family.</text>
</comment>
<organism evidence="5 6">
    <name type="scientific">Amorphotheca resinae ATCC 22711</name>
    <dbReference type="NCBI Taxonomy" id="857342"/>
    <lineage>
        <taxon>Eukaryota</taxon>
        <taxon>Fungi</taxon>
        <taxon>Dikarya</taxon>
        <taxon>Ascomycota</taxon>
        <taxon>Pezizomycotina</taxon>
        <taxon>Leotiomycetes</taxon>
        <taxon>Helotiales</taxon>
        <taxon>Amorphothecaceae</taxon>
        <taxon>Amorphotheca</taxon>
    </lineage>
</organism>
<evidence type="ECO:0000256" key="2">
    <source>
        <dbReference type="ARBA" id="ARBA00022857"/>
    </source>
</evidence>
<keyword evidence="4" id="KW-1133">Transmembrane helix</keyword>
<dbReference type="OrthoDB" id="2898618at2759"/>
<dbReference type="InterPro" id="IPR020904">
    <property type="entry name" value="Sc_DH/Rdtase_CS"/>
</dbReference>
<evidence type="ECO:0000313" key="5">
    <source>
        <dbReference type="EMBL" id="PSS22159.1"/>
    </source>
</evidence>
<dbReference type="STRING" id="857342.A0A2T3B5X0"/>
<gene>
    <name evidence="5" type="ORF">M430DRAFT_40936</name>
</gene>
<evidence type="ECO:0000256" key="3">
    <source>
        <dbReference type="ARBA" id="ARBA00023002"/>
    </source>
</evidence>
<dbReference type="Gene3D" id="3.40.50.720">
    <property type="entry name" value="NAD(P)-binding Rossmann-like Domain"/>
    <property type="match status" value="1"/>
</dbReference>
<dbReference type="Pfam" id="PF13561">
    <property type="entry name" value="adh_short_C2"/>
    <property type="match status" value="1"/>
</dbReference>
<name>A0A2T3B5X0_AMORE</name>